<evidence type="ECO:0000256" key="11">
    <source>
        <dbReference type="ARBA" id="ARBA00023098"/>
    </source>
</evidence>
<evidence type="ECO:0000256" key="8">
    <source>
        <dbReference type="ARBA" id="ARBA00022833"/>
    </source>
</evidence>
<evidence type="ECO:0000256" key="7">
    <source>
        <dbReference type="ARBA" id="ARBA00022832"/>
    </source>
</evidence>
<proteinExistence type="predicted"/>
<gene>
    <name evidence="16" type="ORF">PSQ39_07360</name>
</gene>
<evidence type="ECO:0000256" key="13">
    <source>
        <dbReference type="ARBA" id="ARBA00023160"/>
    </source>
</evidence>
<dbReference type="EMBL" id="JAQSIO010000002">
    <property type="protein sequence ID" value="MDD0814444.1"/>
    <property type="molecule type" value="Genomic_DNA"/>
</dbReference>
<evidence type="ECO:0000313" key="17">
    <source>
        <dbReference type="Proteomes" id="UP001528672"/>
    </source>
</evidence>
<keyword evidence="10" id="KW-0560">Oxidoreductase</keyword>
<keyword evidence="4 14" id="KW-0812">Transmembrane</keyword>
<comment type="subcellular location">
    <subcellularLocation>
        <location evidence="2">Endoplasmic reticulum membrane</location>
        <topology evidence="2">Multi-pass membrane protein</topology>
    </subcellularLocation>
</comment>
<dbReference type="InterPro" id="IPR006694">
    <property type="entry name" value="Fatty_acid_hydroxylase"/>
</dbReference>
<evidence type="ECO:0000256" key="12">
    <source>
        <dbReference type="ARBA" id="ARBA00023136"/>
    </source>
</evidence>
<keyword evidence="11" id="KW-0443">Lipid metabolism</keyword>
<feature type="transmembrane region" description="Helical" evidence="14">
    <location>
        <begin position="114"/>
        <end position="132"/>
    </location>
</feature>
<keyword evidence="6" id="KW-0256">Endoplasmic reticulum</keyword>
<keyword evidence="3" id="KW-0444">Lipid biosynthesis</keyword>
<feature type="transmembrane region" description="Helical" evidence="14">
    <location>
        <begin position="12"/>
        <end position="34"/>
    </location>
</feature>
<evidence type="ECO:0000256" key="2">
    <source>
        <dbReference type="ARBA" id="ARBA00004477"/>
    </source>
</evidence>
<evidence type="ECO:0000259" key="15">
    <source>
        <dbReference type="Pfam" id="PF04116"/>
    </source>
</evidence>
<evidence type="ECO:0000256" key="3">
    <source>
        <dbReference type="ARBA" id="ARBA00022516"/>
    </source>
</evidence>
<keyword evidence="7" id="KW-0276">Fatty acid metabolism</keyword>
<dbReference type="Pfam" id="PF04116">
    <property type="entry name" value="FA_hydroxylase"/>
    <property type="match status" value="1"/>
</dbReference>
<evidence type="ECO:0000256" key="10">
    <source>
        <dbReference type="ARBA" id="ARBA00023002"/>
    </source>
</evidence>
<feature type="domain" description="Fatty acid hydroxylase" evidence="15">
    <location>
        <begin position="48"/>
        <end position="178"/>
    </location>
</feature>
<keyword evidence="17" id="KW-1185">Reference proteome</keyword>
<dbReference type="RefSeq" id="WP_273926055.1">
    <property type="nucleotide sequence ID" value="NZ_JAQSIO010000002.1"/>
</dbReference>
<keyword evidence="9 14" id="KW-1133">Transmembrane helix</keyword>
<keyword evidence="13" id="KW-0275">Fatty acid biosynthesis</keyword>
<feature type="transmembrane region" description="Helical" evidence="14">
    <location>
        <begin position="40"/>
        <end position="65"/>
    </location>
</feature>
<accession>A0ABT5MEM2</accession>
<evidence type="ECO:0000256" key="6">
    <source>
        <dbReference type="ARBA" id="ARBA00022824"/>
    </source>
</evidence>
<evidence type="ECO:0000313" key="16">
    <source>
        <dbReference type="EMBL" id="MDD0814444.1"/>
    </source>
</evidence>
<feature type="transmembrane region" description="Helical" evidence="14">
    <location>
        <begin position="85"/>
        <end position="108"/>
    </location>
</feature>
<organism evidence="16 17">
    <name type="scientific">Curvibacter microcysteis</name>
    <dbReference type="NCBI Taxonomy" id="3026419"/>
    <lineage>
        <taxon>Bacteria</taxon>
        <taxon>Pseudomonadati</taxon>
        <taxon>Pseudomonadota</taxon>
        <taxon>Betaproteobacteria</taxon>
        <taxon>Burkholderiales</taxon>
        <taxon>Comamonadaceae</taxon>
        <taxon>Curvibacter</taxon>
    </lineage>
</organism>
<comment type="caution">
    <text evidence="16">The sequence shown here is derived from an EMBL/GenBank/DDBJ whole genome shotgun (WGS) entry which is preliminary data.</text>
</comment>
<name>A0ABT5MEM2_9BURK</name>
<sequence>MRLLSFEHSLTAYYADLAAYGLGVLGLAIALWRFSPAQDLLSVSVMLLLGAVLWTLLEYLIHRFVLHGLDPFRQWHGSHHRRPQALICTPTLVSALAFGGLVLLPSLWWLPAPLGLALSLGVLAGAFVYSLTHHAIHHWSGQSPWLRRLQHWHLRHHHSARPVCFGVTTRGWDRLFGSGGR</sequence>
<reference evidence="16 17" key="1">
    <citation type="submission" date="2023-02" db="EMBL/GenBank/DDBJ databases">
        <title>Bacterial whole genome sequence for Curvibacter sp. HBC28.</title>
        <authorList>
            <person name="Le V."/>
            <person name="Ko S.-R."/>
            <person name="Ahn C.-Y."/>
            <person name="Oh H.-M."/>
        </authorList>
    </citation>
    <scope>NUCLEOTIDE SEQUENCE [LARGE SCALE GENOMIC DNA]</scope>
    <source>
        <strain evidence="16 17">HBC28</strain>
    </source>
</reference>
<dbReference type="Proteomes" id="UP001528672">
    <property type="component" value="Unassembled WGS sequence"/>
</dbReference>
<evidence type="ECO:0000256" key="5">
    <source>
        <dbReference type="ARBA" id="ARBA00022723"/>
    </source>
</evidence>
<evidence type="ECO:0000256" key="1">
    <source>
        <dbReference type="ARBA" id="ARBA00001947"/>
    </source>
</evidence>
<evidence type="ECO:0000256" key="4">
    <source>
        <dbReference type="ARBA" id="ARBA00022692"/>
    </source>
</evidence>
<protein>
    <submittedName>
        <fullName evidence="16">Sterol desaturase family protein</fullName>
    </submittedName>
</protein>
<dbReference type="InterPro" id="IPR014430">
    <property type="entry name" value="Scs7"/>
</dbReference>
<dbReference type="PANTHER" id="PTHR12863:SF1">
    <property type="entry name" value="FATTY ACID 2-HYDROXYLASE"/>
    <property type="match status" value="1"/>
</dbReference>
<comment type="cofactor">
    <cofactor evidence="1">
        <name>Zn(2+)</name>
        <dbReference type="ChEBI" id="CHEBI:29105"/>
    </cofactor>
</comment>
<evidence type="ECO:0000256" key="9">
    <source>
        <dbReference type="ARBA" id="ARBA00022989"/>
    </source>
</evidence>
<dbReference type="PANTHER" id="PTHR12863">
    <property type="entry name" value="FATTY ACID HYDROXYLASE"/>
    <property type="match status" value="1"/>
</dbReference>
<evidence type="ECO:0000256" key="14">
    <source>
        <dbReference type="SAM" id="Phobius"/>
    </source>
</evidence>
<keyword evidence="5" id="KW-0479">Metal-binding</keyword>
<keyword evidence="8" id="KW-0862">Zinc</keyword>
<keyword evidence="12 14" id="KW-0472">Membrane</keyword>